<dbReference type="Proteomes" id="UP001642487">
    <property type="component" value="Chromosome 11"/>
</dbReference>
<reference evidence="1 2" key="1">
    <citation type="submission" date="2024-03" db="EMBL/GenBank/DDBJ databases">
        <authorList>
            <person name="Gkanogiannis A."/>
            <person name="Becerra Lopez-Lavalle L."/>
        </authorList>
    </citation>
    <scope>NUCLEOTIDE SEQUENCE [LARGE SCALE GENOMIC DNA]</scope>
</reference>
<proteinExistence type="predicted"/>
<evidence type="ECO:0000313" key="2">
    <source>
        <dbReference type="Proteomes" id="UP001642487"/>
    </source>
</evidence>
<protein>
    <submittedName>
        <fullName evidence="1">Uncharacterized protein</fullName>
    </submittedName>
</protein>
<organism evidence="1 2">
    <name type="scientific">Citrullus colocynthis</name>
    <name type="common">colocynth</name>
    <dbReference type="NCBI Taxonomy" id="252529"/>
    <lineage>
        <taxon>Eukaryota</taxon>
        <taxon>Viridiplantae</taxon>
        <taxon>Streptophyta</taxon>
        <taxon>Embryophyta</taxon>
        <taxon>Tracheophyta</taxon>
        <taxon>Spermatophyta</taxon>
        <taxon>Magnoliopsida</taxon>
        <taxon>eudicotyledons</taxon>
        <taxon>Gunneridae</taxon>
        <taxon>Pentapetalae</taxon>
        <taxon>rosids</taxon>
        <taxon>fabids</taxon>
        <taxon>Cucurbitales</taxon>
        <taxon>Cucurbitaceae</taxon>
        <taxon>Benincaseae</taxon>
        <taxon>Citrullus</taxon>
    </lineage>
</organism>
<name>A0ABP0Y472_9ROSI</name>
<evidence type="ECO:0000313" key="1">
    <source>
        <dbReference type="EMBL" id="CAK9313730.1"/>
    </source>
</evidence>
<accession>A0ABP0Y472</accession>
<dbReference type="EMBL" id="OZ021745">
    <property type="protein sequence ID" value="CAK9313730.1"/>
    <property type="molecule type" value="Genomic_DNA"/>
</dbReference>
<keyword evidence="2" id="KW-1185">Reference proteome</keyword>
<sequence>MAHNLPSVQDFRRALAFPGDLLYITAQDIPWLLLSLSPIVASRRFEASATTDQHHTYATMPADSRPPSTCPSACFRHRFTQFGAPFVVPMQPLSADLQAHQW</sequence>
<gene>
    <name evidence="1" type="ORF">CITCOLO1_LOCUS5464</name>
</gene>